<evidence type="ECO:0000256" key="2">
    <source>
        <dbReference type="SAM" id="MobiDB-lite"/>
    </source>
</evidence>
<dbReference type="PROSITE" id="PS50158">
    <property type="entry name" value="ZF_CCHC"/>
    <property type="match status" value="1"/>
</dbReference>
<dbReference type="SMART" id="SM00343">
    <property type="entry name" value="ZnF_C2HC"/>
    <property type="match status" value="1"/>
</dbReference>
<evidence type="ECO:0000256" key="1">
    <source>
        <dbReference type="PROSITE-ProRule" id="PRU00047"/>
    </source>
</evidence>
<dbReference type="Pfam" id="PF00098">
    <property type="entry name" value="zf-CCHC"/>
    <property type="match status" value="1"/>
</dbReference>
<accession>A0A821CRP0</accession>
<dbReference type="GO" id="GO:0003676">
    <property type="term" value="F:nucleic acid binding"/>
    <property type="evidence" value="ECO:0007669"/>
    <property type="project" value="InterPro"/>
</dbReference>
<dbReference type="EMBL" id="CAJOBO010012387">
    <property type="protein sequence ID" value="CAF4610292.1"/>
    <property type="molecule type" value="Genomic_DNA"/>
</dbReference>
<dbReference type="InterPro" id="IPR036875">
    <property type="entry name" value="Znf_CCHC_sf"/>
</dbReference>
<evidence type="ECO:0000313" key="5">
    <source>
        <dbReference type="Proteomes" id="UP000663851"/>
    </source>
</evidence>
<dbReference type="GO" id="GO:0008270">
    <property type="term" value="F:zinc ion binding"/>
    <property type="evidence" value="ECO:0007669"/>
    <property type="project" value="UniProtKB-KW"/>
</dbReference>
<dbReference type="Gene3D" id="4.10.60.10">
    <property type="entry name" value="Zinc finger, CCHC-type"/>
    <property type="match status" value="1"/>
</dbReference>
<dbReference type="InterPro" id="IPR001878">
    <property type="entry name" value="Znf_CCHC"/>
</dbReference>
<organism evidence="4 5">
    <name type="scientific">Rotaria socialis</name>
    <dbReference type="NCBI Taxonomy" id="392032"/>
    <lineage>
        <taxon>Eukaryota</taxon>
        <taxon>Metazoa</taxon>
        <taxon>Spiralia</taxon>
        <taxon>Gnathifera</taxon>
        <taxon>Rotifera</taxon>
        <taxon>Eurotatoria</taxon>
        <taxon>Bdelloidea</taxon>
        <taxon>Philodinida</taxon>
        <taxon>Philodinidae</taxon>
        <taxon>Rotaria</taxon>
    </lineage>
</organism>
<evidence type="ECO:0000313" key="4">
    <source>
        <dbReference type="EMBL" id="CAF4610292.1"/>
    </source>
</evidence>
<keyword evidence="1" id="KW-0479">Metal-binding</keyword>
<gene>
    <name evidence="4" type="ORF">HFQ381_LOCUS33957</name>
</gene>
<dbReference type="Proteomes" id="UP000663851">
    <property type="component" value="Unassembled WGS sequence"/>
</dbReference>
<dbReference type="AlphaFoldDB" id="A0A821CRP0"/>
<feature type="region of interest" description="Disordered" evidence="2">
    <location>
        <begin position="16"/>
        <end position="36"/>
    </location>
</feature>
<comment type="caution">
    <text evidence="4">The sequence shown here is derived from an EMBL/GenBank/DDBJ whole genome shotgun (WGS) entry which is preliminary data.</text>
</comment>
<evidence type="ECO:0000259" key="3">
    <source>
        <dbReference type="PROSITE" id="PS50158"/>
    </source>
</evidence>
<name>A0A821CRP0_9BILA</name>
<proteinExistence type="predicted"/>
<dbReference type="SUPFAM" id="SSF57756">
    <property type="entry name" value="Retrovirus zinc finger-like domains"/>
    <property type="match status" value="1"/>
</dbReference>
<keyword evidence="1" id="KW-0862">Zinc</keyword>
<sequence>LDKARHEENLDRLVTTAAQHTNDNDTQATNYSNNSVYRSPQSAGAIHYQNSSNMYSKGYYANVYSPRPVYNRFHDPSSSRSPPQVPQSSFNALRYQSRPLRCYLCQKVGHFARDCRSAKNY</sequence>
<feature type="domain" description="CCHC-type" evidence="3">
    <location>
        <begin position="101"/>
        <end position="117"/>
    </location>
</feature>
<reference evidence="4" key="1">
    <citation type="submission" date="2021-02" db="EMBL/GenBank/DDBJ databases">
        <authorList>
            <person name="Nowell W R."/>
        </authorList>
    </citation>
    <scope>NUCLEOTIDE SEQUENCE</scope>
</reference>
<feature type="non-terminal residue" evidence="4">
    <location>
        <position position="1"/>
    </location>
</feature>
<keyword evidence="1" id="KW-0863">Zinc-finger</keyword>
<protein>
    <recommendedName>
        <fullName evidence="3">CCHC-type domain-containing protein</fullName>
    </recommendedName>
</protein>